<keyword evidence="2 6" id="KW-0812">Transmembrane</keyword>
<feature type="transmembrane region" description="Helical" evidence="6">
    <location>
        <begin position="234"/>
        <end position="260"/>
    </location>
</feature>
<feature type="region of interest" description="Disordered" evidence="5">
    <location>
        <begin position="1351"/>
        <end position="1394"/>
    </location>
</feature>
<dbReference type="Proteomes" id="UP001165083">
    <property type="component" value="Unassembled WGS sequence"/>
</dbReference>
<evidence type="ECO:0000256" key="4">
    <source>
        <dbReference type="ARBA" id="ARBA00023136"/>
    </source>
</evidence>
<organism evidence="8 9">
    <name type="scientific">Phytophthora lilii</name>
    <dbReference type="NCBI Taxonomy" id="2077276"/>
    <lineage>
        <taxon>Eukaryota</taxon>
        <taxon>Sar</taxon>
        <taxon>Stramenopiles</taxon>
        <taxon>Oomycota</taxon>
        <taxon>Peronosporomycetes</taxon>
        <taxon>Peronosporales</taxon>
        <taxon>Peronosporaceae</taxon>
        <taxon>Phytophthora</taxon>
    </lineage>
</organism>
<evidence type="ECO:0000259" key="7">
    <source>
        <dbReference type="Pfam" id="PF04547"/>
    </source>
</evidence>
<feature type="transmembrane region" description="Helical" evidence="6">
    <location>
        <begin position="366"/>
        <end position="386"/>
    </location>
</feature>
<feature type="transmembrane region" description="Helical" evidence="6">
    <location>
        <begin position="878"/>
        <end position="900"/>
    </location>
</feature>
<evidence type="ECO:0000256" key="6">
    <source>
        <dbReference type="SAM" id="Phobius"/>
    </source>
</evidence>
<keyword evidence="3 6" id="KW-1133">Transmembrane helix</keyword>
<proteinExistence type="predicted"/>
<feature type="transmembrane region" description="Helical" evidence="6">
    <location>
        <begin position="12"/>
        <end position="34"/>
    </location>
</feature>
<evidence type="ECO:0000256" key="2">
    <source>
        <dbReference type="ARBA" id="ARBA00022692"/>
    </source>
</evidence>
<dbReference type="GO" id="GO:0005254">
    <property type="term" value="F:chloride channel activity"/>
    <property type="evidence" value="ECO:0007669"/>
    <property type="project" value="TreeGrafter"/>
</dbReference>
<feature type="transmembrane region" description="Helical" evidence="6">
    <location>
        <begin position="817"/>
        <end position="834"/>
    </location>
</feature>
<accession>A0A9W6X9C0</accession>
<keyword evidence="4 6" id="KW-0472">Membrane</keyword>
<dbReference type="GO" id="GO:0016020">
    <property type="term" value="C:membrane"/>
    <property type="evidence" value="ECO:0007669"/>
    <property type="project" value="UniProtKB-SubCell"/>
</dbReference>
<feature type="transmembrane region" description="Helical" evidence="6">
    <location>
        <begin position="1175"/>
        <end position="1196"/>
    </location>
</feature>
<dbReference type="PANTHER" id="PTHR12308:SF73">
    <property type="entry name" value="ANOCTAMIN"/>
    <property type="match status" value="1"/>
</dbReference>
<dbReference type="InterPro" id="IPR007632">
    <property type="entry name" value="Anoctamin"/>
</dbReference>
<evidence type="ECO:0000256" key="5">
    <source>
        <dbReference type="SAM" id="MobiDB-lite"/>
    </source>
</evidence>
<feature type="compositionally biased region" description="Low complexity" evidence="5">
    <location>
        <begin position="1585"/>
        <end position="1606"/>
    </location>
</feature>
<feature type="transmembrane region" description="Helical" evidence="6">
    <location>
        <begin position="150"/>
        <end position="171"/>
    </location>
</feature>
<comment type="subcellular location">
    <subcellularLocation>
        <location evidence="1">Membrane</location>
        <topology evidence="1">Multi-pass membrane protein</topology>
    </subcellularLocation>
</comment>
<reference evidence="8" key="1">
    <citation type="submission" date="2023-04" db="EMBL/GenBank/DDBJ databases">
        <title>Phytophthora lilii NBRC 32176.</title>
        <authorList>
            <person name="Ichikawa N."/>
            <person name="Sato H."/>
            <person name="Tonouchi N."/>
        </authorList>
    </citation>
    <scope>NUCLEOTIDE SEQUENCE</scope>
    <source>
        <strain evidence="8">NBRC 32176</strain>
    </source>
</reference>
<dbReference type="OrthoDB" id="296386at2759"/>
<dbReference type="InterPro" id="IPR049452">
    <property type="entry name" value="Anoctamin_TM"/>
</dbReference>
<evidence type="ECO:0000313" key="8">
    <source>
        <dbReference type="EMBL" id="GMF33994.1"/>
    </source>
</evidence>
<evidence type="ECO:0000256" key="3">
    <source>
        <dbReference type="ARBA" id="ARBA00022989"/>
    </source>
</evidence>
<dbReference type="PANTHER" id="PTHR12308">
    <property type="entry name" value="ANOCTAMIN"/>
    <property type="match status" value="1"/>
</dbReference>
<feature type="transmembrane region" description="Helical" evidence="6">
    <location>
        <begin position="972"/>
        <end position="993"/>
    </location>
</feature>
<keyword evidence="9" id="KW-1185">Reference proteome</keyword>
<evidence type="ECO:0000256" key="1">
    <source>
        <dbReference type="ARBA" id="ARBA00004141"/>
    </source>
</evidence>
<feature type="transmembrane region" description="Helical" evidence="6">
    <location>
        <begin position="1081"/>
        <end position="1100"/>
    </location>
</feature>
<feature type="transmembrane region" description="Helical" evidence="6">
    <location>
        <begin position="1139"/>
        <end position="1163"/>
    </location>
</feature>
<feature type="transmembrane region" description="Helical" evidence="6">
    <location>
        <begin position="267"/>
        <end position="287"/>
    </location>
</feature>
<sequence>MADHVAWILRRLVNGSRAMLLVGVVCFVGLALLLDEMNIVLKSQKRLQEALGSDENALTQDAISLILNGGTRPSLVQRFIFDAPSGFIQWLSAQCGGLSTKTLSYTTVAVDRRDFLSPLWSDNEKFCAATTLKTIIRIDEVVQPFVIGELVAVLLQVIFTGVFLAICDPLITKKMSKKRRNLSLTKSTAFSPSSSATLSTSLFTRILVFGTAVFGSSSAIASTDLLHFCSIADFHALFTWIMVVCLVSGMSALLAALFVGCGWKQQLAGILLVLAVGSEVFMLAELVNLATRLINPDITTNNQEQTRELREIYVKVSAQTCSSIKRWISHVCVEMSSSENPDDFNSTCQHEFIELLLVTFNFAKSFLAWSIAVKLILLVQLILPALRQAVVNVLSYVCCISSGNDFAMKTLNGSLRQASPPLDYDDALQMYLTSMRVRDPGRLAAEREAFEKEWSLRTGRTLADVRTPNVVVSSSDFGAIVRTLMLRRLTAICKLDVSLSVTEDGQKLAVNIFASDNLLLATLCETETYHLQFADAIDPGRYFWCNKQEVNADQKVLDANTVKQKLKLLLTENAMPPKEAVWFPGESLARVSARVHALSRISRASRGLIRCHNPAPAFASYSPNIQRQFIYKKYPHKLDIPDTYRRSAVLRTVDCIRVTRRIINSEFDMNAAVANGLVSSLFCLHSASRFDLNSRGALASSWITFWLPVHLPGEFWPDDHAILNLIGRVAPFRQPLQSVRDYFGELVAFYFAWFAFYAKMLTVPAVAAIIAIASQAQHSLVTALWNFYASPHNTHTDNREVSEGVDIIGATLSLPEMTLSIIVIGWGFVFAKLWERKSVWYQLQWGVDSSDAIGSYHCESAFNIKSTWSELNSLQRRFGSWLCILLLGSVNLLVVLSALLSQGLLVGVWGEKVAVLSSCIFQSFLIQFNGASALSVAQFLSRWENPHLSSNYPAYRNSVVVKLFVLQLLNTYTGLILLMLSSVGGLGLLMQFVAPLRSLYESYNAQIEGHVGIFIQIETLLIAHCSVQLSVRAVLILSSLPRLRAICRWEQSYSRREHEDERLLSPYPGPDKDYARAVMQLGLVVMFSGVCPLLPLIALVDNAAMLRQNALELCCIRQRPEPDGVTTQTLDNDDIGLGLWAPCAFLMLKISVPVALALIAFTAENYANVSVERRVGWWLIAVLGVLLVAQLFWFLIPRESRLAEEARARNSFLVERYFGHAEILEQKAPSKQGTHGQGKRLEEEIANLQEPPPSVEQSLHHYEERLELLQRLNVALRKREEIRVQFPPAAAEVVAEEALPQSEIRVAPESSVGSQTPEEPSLSFAEDEALQRVSDSSEEMIVGYFRPVRGTWSPSPTQRREESEEIKEEVPIDDYASMEVPPQRPPRRGSVFPGVLPLSELKVSDSVDDAAADAHVESGSEPAAIARPAPMRLSKLFKRMPPSPSTIARSSLSDEVDSTLLPLPSSPLLSSDSAFAQPDLDPGVLAPTELVIPDNPSHEGSRHDILLEEEKEALPPTVEESTIPVTPGVEADVESTPRPFSPRLSFLTRRSKSSASIHSDDGSNRGSQNEAREKSLLRQLSPRLSFLSRNSMRSSSKVSGSESSVVESEDSPAVPEPPAPRKLSKLFKRIQPPSTAATPPPEPPPPIVTEASTFARTEIEDRTVNPVTSLRDQFDFLSDACPPRWCRVHCQCKGDEQVAAKHDRRHRRQCTRRLICLDLRLCGRLQIVANSTSPQTNKVRMYSMQQPLCHQNEVT</sequence>
<feature type="region of interest" description="Disordered" evidence="5">
    <location>
        <begin position="1407"/>
        <end position="1620"/>
    </location>
</feature>
<feature type="compositionally biased region" description="Low complexity" evidence="5">
    <location>
        <begin position="1458"/>
        <end position="1471"/>
    </location>
</feature>
<feature type="region of interest" description="Disordered" evidence="5">
    <location>
        <begin position="1305"/>
        <end position="1326"/>
    </location>
</feature>
<evidence type="ECO:0000313" key="9">
    <source>
        <dbReference type="Proteomes" id="UP001165083"/>
    </source>
</evidence>
<gene>
    <name evidence="8" type="ORF">Plil01_001447600</name>
</gene>
<dbReference type="EMBL" id="BSXW01001137">
    <property type="protein sequence ID" value="GMF33994.1"/>
    <property type="molecule type" value="Genomic_DNA"/>
</dbReference>
<feature type="transmembrane region" description="Helical" evidence="6">
    <location>
        <begin position="202"/>
        <end position="222"/>
    </location>
</feature>
<feature type="compositionally biased region" description="Basic and acidic residues" evidence="5">
    <location>
        <begin position="1496"/>
        <end position="1508"/>
    </location>
</feature>
<feature type="transmembrane region" description="Helical" evidence="6">
    <location>
        <begin position="747"/>
        <end position="773"/>
    </location>
</feature>
<dbReference type="Pfam" id="PF04547">
    <property type="entry name" value="Anoctamin"/>
    <property type="match status" value="1"/>
</dbReference>
<name>A0A9W6X9C0_9STRA</name>
<protein>
    <submittedName>
        <fullName evidence="8">Unnamed protein product</fullName>
    </submittedName>
</protein>
<feature type="domain" description="Anoctamin transmembrane" evidence="7">
    <location>
        <begin position="739"/>
        <end position="1209"/>
    </location>
</feature>
<comment type="caution">
    <text evidence="8">The sequence shown here is derived from an EMBL/GenBank/DDBJ whole genome shotgun (WGS) entry which is preliminary data.</text>
</comment>